<dbReference type="InterPro" id="IPR043128">
    <property type="entry name" value="Rev_trsase/Diguanyl_cyclase"/>
</dbReference>
<gene>
    <name evidence="1" type="ORF">Dsin_016949</name>
</gene>
<sequence>MKDKFSIPKLEQHHQYLSLTFETLCLNQLYIKKLKCNLCRLDVEYLGHVILRHVVAGDYKKIEIFTIHPLLKTRHDVGSGSKPAIPVLENQNQNRNLPWEVLTLFRWFVIGTSFKRKSNFSCKARLQEERFFLGC</sequence>
<accession>A0AAE0E7F9</accession>
<dbReference type="SUPFAM" id="SSF56672">
    <property type="entry name" value="DNA/RNA polymerases"/>
    <property type="match status" value="1"/>
</dbReference>
<name>A0AAE0E7F9_9ROSI</name>
<dbReference type="InterPro" id="IPR043502">
    <property type="entry name" value="DNA/RNA_pol_sf"/>
</dbReference>
<dbReference type="AlphaFoldDB" id="A0AAE0E7F9"/>
<comment type="caution">
    <text evidence="1">The sequence shown here is derived from an EMBL/GenBank/DDBJ whole genome shotgun (WGS) entry which is preliminary data.</text>
</comment>
<keyword evidence="2" id="KW-1185">Reference proteome</keyword>
<organism evidence="1 2">
    <name type="scientific">Dipteronia sinensis</name>
    <dbReference type="NCBI Taxonomy" id="43782"/>
    <lineage>
        <taxon>Eukaryota</taxon>
        <taxon>Viridiplantae</taxon>
        <taxon>Streptophyta</taxon>
        <taxon>Embryophyta</taxon>
        <taxon>Tracheophyta</taxon>
        <taxon>Spermatophyta</taxon>
        <taxon>Magnoliopsida</taxon>
        <taxon>eudicotyledons</taxon>
        <taxon>Gunneridae</taxon>
        <taxon>Pentapetalae</taxon>
        <taxon>rosids</taxon>
        <taxon>malvids</taxon>
        <taxon>Sapindales</taxon>
        <taxon>Sapindaceae</taxon>
        <taxon>Hippocastanoideae</taxon>
        <taxon>Acereae</taxon>
        <taxon>Dipteronia</taxon>
    </lineage>
</organism>
<evidence type="ECO:0000313" key="2">
    <source>
        <dbReference type="Proteomes" id="UP001281410"/>
    </source>
</evidence>
<dbReference type="Gene3D" id="3.30.70.270">
    <property type="match status" value="1"/>
</dbReference>
<protein>
    <submittedName>
        <fullName evidence="1">Uncharacterized protein</fullName>
    </submittedName>
</protein>
<evidence type="ECO:0000313" key="1">
    <source>
        <dbReference type="EMBL" id="KAK3212243.1"/>
    </source>
</evidence>
<proteinExistence type="predicted"/>
<dbReference type="EMBL" id="JANJYJ010000005">
    <property type="protein sequence ID" value="KAK3212243.1"/>
    <property type="molecule type" value="Genomic_DNA"/>
</dbReference>
<reference evidence="1" key="1">
    <citation type="journal article" date="2023" name="Plant J.">
        <title>Genome sequences and population genomics provide insights into the demographic history, inbreeding, and mutation load of two 'living fossil' tree species of Dipteronia.</title>
        <authorList>
            <person name="Feng Y."/>
            <person name="Comes H.P."/>
            <person name="Chen J."/>
            <person name="Zhu S."/>
            <person name="Lu R."/>
            <person name="Zhang X."/>
            <person name="Li P."/>
            <person name="Qiu J."/>
            <person name="Olsen K.M."/>
            <person name="Qiu Y."/>
        </authorList>
    </citation>
    <scope>NUCLEOTIDE SEQUENCE</scope>
    <source>
        <strain evidence="1">NBL</strain>
    </source>
</reference>
<dbReference type="Proteomes" id="UP001281410">
    <property type="component" value="Unassembled WGS sequence"/>
</dbReference>